<protein>
    <submittedName>
        <fullName evidence="1">Uncharacterized protein</fullName>
    </submittedName>
</protein>
<dbReference type="PANTHER" id="PTHR30093:SF2">
    <property type="entry name" value="TYPE II SECRETION SYSTEM PROTEIN H"/>
    <property type="match status" value="1"/>
</dbReference>
<feature type="non-terminal residue" evidence="1">
    <location>
        <position position="1"/>
    </location>
</feature>
<proteinExistence type="predicted"/>
<evidence type="ECO:0000313" key="1">
    <source>
        <dbReference type="EMBL" id="SVB10852.1"/>
    </source>
</evidence>
<dbReference type="SUPFAM" id="SSF54523">
    <property type="entry name" value="Pili subunits"/>
    <property type="match status" value="1"/>
</dbReference>
<dbReference type="Gene3D" id="3.30.700.10">
    <property type="entry name" value="Glycoprotein, Type 4 Pilin"/>
    <property type="match status" value="1"/>
</dbReference>
<name>A0A382BC36_9ZZZZ</name>
<dbReference type="EMBL" id="UINC01028947">
    <property type="protein sequence ID" value="SVB10852.1"/>
    <property type="molecule type" value="Genomic_DNA"/>
</dbReference>
<dbReference type="InterPro" id="IPR045584">
    <property type="entry name" value="Pilin-like"/>
</dbReference>
<organism evidence="1">
    <name type="scientific">marine metagenome</name>
    <dbReference type="NCBI Taxonomy" id="408172"/>
    <lineage>
        <taxon>unclassified sequences</taxon>
        <taxon>metagenomes</taxon>
        <taxon>ecological metagenomes</taxon>
    </lineage>
</organism>
<gene>
    <name evidence="1" type="ORF">METZ01_LOCUS163706</name>
</gene>
<reference evidence="1" key="1">
    <citation type="submission" date="2018-05" db="EMBL/GenBank/DDBJ databases">
        <authorList>
            <person name="Lanie J.A."/>
            <person name="Ng W.-L."/>
            <person name="Kazmierczak K.M."/>
            <person name="Andrzejewski T.M."/>
            <person name="Davidsen T.M."/>
            <person name="Wayne K.J."/>
            <person name="Tettelin H."/>
            <person name="Glass J.I."/>
            <person name="Rusch D."/>
            <person name="Podicherti R."/>
            <person name="Tsui H.-C.T."/>
            <person name="Winkler M.E."/>
        </authorList>
    </citation>
    <scope>NUCLEOTIDE SEQUENCE</scope>
</reference>
<dbReference type="AlphaFoldDB" id="A0A382BC36"/>
<dbReference type="PANTHER" id="PTHR30093">
    <property type="entry name" value="GENERAL SECRETION PATHWAY PROTEIN G"/>
    <property type="match status" value="1"/>
</dbReference>
<sequence length="252" mass="28354">VVIAIIAILASMLLPALVRAKGASYLAACSSNLKQMGIAMQLYTLNYDSNMPLAFERYWGAPTRSGLVGAGHGWTMHGMLLHYTKVPMHVFRCPADRRLYELEEKNFYNLGPAITWPEIPFDYSANMVGHAMKHRRLPWSLPHTSPNPGRNLKQSSIPNPSELYLVWDGHIPIWTIGNGWSQLKQWPDMITKDSPHFNTTFRHAEIGRTQNGEVARVVSKGPNVVLADGHVEQRINFADPNLSDDNFNIPVR</sequence>
<accession>A0A382BC36</accession>